<proteinExistence type="predicted"/>
<evidence type="ECO:0000313" key="3">
    <source>
        <dbReference type="Proteomes" id="UP001565368"/>
    </source>
</evidence>
<keyword evidence="3" id="KW-1185">Reference proteome</keyword>
<dbReference type="Proteomes" id="UP001565368">
    <property type="component" value="Unassembled WGS sequence"/>
</dbReference>
<comment type="caution">
    <text evidence="2">The sequence shown here is derived from an EMBL/GenBank/DDBJ whole genome shotgun (WGS) entry which is preliminary data.</text>
</comment>
<dbReference type="EMBL" id="JBBXJM010000004">
    <property type="protein sequence ID" value="KAL1408282.1"/>
    <property type="molecule type" value="Genomic_DNA"/>
</dbReference>
<organism evidence="2 3">
    <name type="scientific">Vanrija albida</name>
    <dbReference type="NCBI Taxonomy" id="181172"/>
    <lineage>
        <taxon>Eukaryota</taxon>
        <taxon>Fungi</taxon>
        <taxon>Dikarya</taxon>
        <taxon>Basidiomycota</taxon>
        <taxon>Agaricomycotina</taxon>
        <taxon>Tremellomycetes</taxon>
        <taxon>Trichosporonales</taxon>
        <taxon>Trichosporonaceae</taxon>
        <taxon>Vanrija</taxon>
    </lineage>
</organism>
<evidence type="ECO:0000256" key="1">
    <source>
        <dbReference type="SAM" id="MobiDB-lite"/>
    </source>
</evidence>
<dbReference type="RefSeq" id="XP_069208226.1">
    <property type="nucleotide sequence ID" value="XM_069353584.1"/>
</dbReference>
<protein>
    <submittedName>
        <fullName evidence="2">Uncharacterized protein</fullName>
    </submittedName>
</protein>
<dbReference type="GeneID" id="95986131"/>
<name>A0ABR3Q0Z5_9TREE</name>
<feature type="region of interest" description="Disordered" evidence="1">
    <location>
        <begin position="1"/>
        <end position="45"/>
    </location>
</feature>
<evidence type="ECO:0000313" key="2">
    <source>
        <dbReference type="EMBL" id="KAL1408282.1"/>
    </source>
</evidence>
<accession>A0ABR3Q0Z5</accession>
<gene>
    <name evidence="2" type="ORF">Q8F55_005088</name>
</gene>
<reference evidence="2 3" key="1">
    <citation type="submission" date="2023-08" db="EMBL/GenBank/DDBJ databases">
        <title>Annotated Genome Sequence of Vanrija albida AlHP1.</title>
        <authorList>
            <person name="Herzog R."/>
        </authorList>
    </citation>
    <scope>NUCLEOTIDE SEQUENCE [LARGE SCALE GENOMIC DNA]</scope>
    <source>
        <strain evidence="2 3">AlHP1</strain>
    </source>
</reference>
<sequence>MTTRGPNFAKNQAKRDRRKARKAAALAQAETSTLSPIPSEPLGAAALDPYAAGKARKTSLEERVPRLGESSARAHRRLDELRAKIEAMRAGDDERVAALAESFEQSHRRLDELRAEFEAMRDGDDVSAASGRLRIALAGAVRRTLPGLMAAVVRAVCAHVYGADEATNSEARVHFEAIATSAGAGAYRRFLAPRSGEARAAAQPWALRSVLDAAGGAAPAQPDTPALLGELLAIDAVTAPRGGPDADRPALLAVRLLLEAIEFRGGAEGVLAQAAAMPLFQPTPEQASWLKYNYHALV</sequence>